<proteinExistence type="predicted"/>
<gene>
    <name evidence="1" type="ORF">ACFYNQ_27485</name>
</gene>
<keyword evidence="2" id="KW-1185">Reference proteome</keyword>
<evidence type="ECO:0000313" key="1">
    <source>
        <dbReference type="EMBL" id="MFE9602294.1"/>
    </source>
</evidence>
<evidence type="ECO:0008006" key="3">
    <source>
        <dbReference type="Google" id="ProtNLM"/>
    </source>
</evidence>
<reference evidence="1 2" key="1">
    <citation type="submission" date="2024-10" db="EMBL/GenBank/DDBJ databases">
        <title>The Natural Products Discovery Center: Release of the First 8490 Sequenced Strains for Exploring Actinobacteria Biosynthetic Diversity.</title>
        <authorList>
            <person name="Kalkreuter E."/>
            <person name="Kautsar S.A."/>
            <person name="Yang D."/>
            <person name="Bader C.D."/>
            <person name="Teijaro C.N."/>
            <person name="Fluegel L."/>
            <person name="Davis C.M."/>
            <person name="Simpson J.R."/>
            <person name="Lauterbach L."/>
            <person name="Steele A.D."/>
            <person name="Gui C."/>
            <person name="Meng S."/>
            <person name="Li G."/>
            <person name="Viehrig K."/>
            <person name="Ye F."/>
            <person name="Su P."/>
            <person name="Kiefer A.F."/>
            <person name="Nichols A."/>
            <person name="Cepeda A.J."/>
            <person name="Yan W."/>
            <person name="Fan B."/>
            <person name="Jiang Y."/>
            <person name="Adhikari A."/>
            <person name="Zheng C.-J."/>
            <person name="Schuster L."/>
            <person name="Cowan T.M."/>
            <person name="Smanski M.J."/>
            <person name="Chevrette M.G."/>
            <person name="De Carvalho L.P.S."/>
            <person name="Shen B."/>
        </authorList>
    </citation>
    <scope>NUCLEOTIDE SEQUENCE [LARGE SCALE GENOMIC DNA]</scope>
    <source>
        <strain evidence="1 2">NPDC006488</strain>
    </source>
</reference>
<sequence>MTSLLDDVRTSAEWIARALDSSGYRADFTPAGLHDIERFMSEHSDKGTAVESGLLATDPGARLFALGCYVGETVRLALGGRWEADDDPRGEIDIRLRLPDGSVVWPVRRLMKRFANGPEDTVVGYAAALGVVTAN</sequence>
<dbReference type="RefSeq" id="WP_388110110.1">
    <property type="nucleotide sequence ID" value="NZ_JBIAHM010000010.1"/>
</dbReference>
<dbReference type="Proteomes" id="UP001601303">
    <property type="component" value="Unassembled WGS sequence"/>
</dbReference>
<comment type="caution">
    <text evidence="1">The sequence shown here is derived from an EMBL/GenBank/DDBJ whole genome shotgun (WGS) entry which is preliminary data.</text>
</comment>
<organism evidence="1 2">
    <name type="scientific">Streptomyces hokutonensis</name>
    <dbReference type="NCBI Taxonomy" id="1306990"/>
    <lineage>
        <taxon>Bacteria</taxon>
        <taxon>Bacillati</taxon>
        <taxon>Actinomycetota</taxon>
        <taxon>Actinomycetes</taxon>
        <taxon>Kitasatosporales</taxon>
        <taxon>Streptomycetaceae</taxon>
        <taxon>Streptomyces</taxon>
    </lineage>
</organism>
<protein>
    <recommendedName>
        <fullName evidence="3">DUF3806 domain-containing protein</fullName>
    </recommendedName>
</protein>
<accession>A0ABW6M975</accession>
<dbReference type="EMBL" id="JBIAHM010000010">
    <property type="protein sequence ID" value="MFE9602294.1"/>
    <property type="molecule type" value="Genomic_DNA"/>
</dbReference>
<name>A0ABW6M975_9ACTN</name>
<evidence type="ECO:0000313" key="2">
    <source>
        <dbReference type="Proteomes" id="UP001601303"/>
    </source>
</evidence>